<organism evidence="2 3">
    <name type="scientific">Melghiribacillus thermohalophilus</name>
    <dbReference type="NCBI Taxonomy" id="1324956"/>
    <lineage>
        <taxon>Bacteria</taxon>
        <taxon>Bacillati</taxon>
        <taxon>Bacillota</taxon>
        <taxon>Bacilli</taxon>
        <taxon>Bacillales</taxon>
        <taxon>Bacillaceae</taxon>
        <taxon>Melghiribacillus</taxon>
    </lineage>
</organism>
<proteinExistence type="predicted"/>
<dbReference type="Proteomes" id="UP000294650">
    <property type="component" value="Unassembled WGS sequence"/>
</dbReference>
<dbReference type="InterPro" id="IPR027417">
    <property type="entry name" value="P-loop_NTPase"/>
</dbReference>
<dbReference type="OrthoDB" id="9791546at2"/>
<dbReference type="GO" id="GO:0016887">
    <property type="term" value="F:ATP hydrolysis activity"/>
    <property type="evidence" value="ECO:0007669"/>
    <property type="project" value="InterPro"/>
</dbReference>
<dbReference type="AlphaFoldDB" id="A0A4R3NCN2"/>
<evidence type="ECO:0000313" key="3">
    <source>
        <dbReference type="Proteomes" id="UP000294650"/>
    </source>
</evidence>
<dbReference type="InterPro" id="IPR015854">
    <property type="entry name" value="ABC_transpr_LolD-like"/>
</dbReference>
<gene>
    <name evidence="2" type="ORF">EDD68_1012</name>
</gene>
<dbReference type="Gene3D" id="3.40.50.300">
    <property type="entry name" value="P-loop containing nucleotide triphosphate hydrolases"/>
    <property type="match status" value="1"/>
</dbReference>
<evidence type="ECO:0000313" key="2">
    <source>
        <dbReference type="EMBL" id="TCT26650.1"/>
    </source>
</evidence>
<dbReference type="Pfam" id="PF00005">
    <property type="entry name" value="ABC_tran"/>
    <property type="match status" value="1"/>
</dbReference>
<protein>
    <submittedName>
        <fullName evidence="2">ABC transporter family protein</fullName>
    </submittedName>
</protein>
<name>A0A4R3NCN2_9BACI</name>
<dbReference type="InterPro" id="IPR003439">
    <property type="entry name" value="ABC_transporter-like_ATP-bd"/>
</dbReference>
<comment type="caution">
    <text evidence="2">The sequence shown here is derived from an EMBL/GenBank/DDBJ whole genome shotgun (WGS) entry which is preliminary data.</text>
</comment>
<dbReference type="EMBL" id="SMAN01000001">
    <property type="protein sequence ID" value="TCT26650.1"/>
    <property type="molecule type" value="Genomic_DNA"/>
</dbReference>
<dbReference type="GO" id="GO:0005886">
    <property type="term" value="C:plasma membrane"/>
    <property type="evidence" value="ECO:0007669"/>
    <property type="project" value="TreeGrafter"/>
</dbReference>
<dbReference type="GO" id="GO:0005524">
    <property type="term" value="F:ATP binding"/>
    <property type="evidence" value="ECO:0007669"/>
    <property type="project" value="InterPro"/>
</dbReference>
<dbReference type="PANTHER" id="PTHR24220">
    <property type="entry name" value="IMPORT ATP-BINDING PROTEIN"/>
    <property type="match status" value="1"/>
</dbReference>
<feature type="domain" description="ABC transporter" evidence="1">
    <location>
        <begin position="21"/>
        <end position="58"/>
    </location>
</feature>
<sequence>MITVENLRKSFGRGTNATEVLRDIDLTIPDGKWTAIVGPSGSGKSTLLNCLSGLLKPDDIYQLTSGSLVPYEVTA</sequence>
<dbReference type="SUPFAM" id="SSF52540">
    <property type="entry name" value="P-loop containing nucleoside triphosphate hydrolases"/>
    <property type="match status" value="1"/>
</dbReference>
<evidence type="ECO:0000259" key="1">
    <source>
        <dbReference type="Pfam" id="PF00005"/>
    </source>
</evidence>
<reference evidence="2 3" key="1">
    <citation type="submission" date="2019-03" db="EMBL/GenBank/DDBJ databases">
        <title>Genomic Encyclopedia of Type Strains, Phase IV (KMG-IV): sequencing the most valuable type-strain genomes for metagenomic binning, comparative biology and taxonomic classification.</title>
        <authorList>
            <person name="Goeker M."/>
        </authorList>
    </citation>
    <scope>NUCLEOTIDE SEQUENCE [LARGE SCALE GENOMIC DNA]</scope>
    <source>
        <strain evidence="2 3">DSM 25894</strain>
    </source>
</reference>
<keyword evidence="3" id="KW-1185">Reference proteome</keyword>
<accession>A0A4R3NCN2</accession>
<dbReference type="GO" id="GO:0022857">
    <property type="term" value="F:transmembrane transporter activity"/>
    <property type="evidence" value="ECO:0007669"/>
    <property type="project" value="TreeGrafter"/>
</dbReference>